<comment type="caution">
    <text evidence="1">The sequence shown here is derived from an EMBL/GenBank/DDBJ whole genome shotgun (WGS) entry which is preliminary data.</text>
</comment>
<accession>X1LRV5</accession>
<organism evidence="1">
    <name type="scientific">marine sediment metagenome</name>
    <dbReference type="NCBI Taxonomy" id="412755"/>
    <lineage>
        <taxon>unclassified sequences</taxon>
        <taxon>metagenomes</taxon>
        <taxon>ecological metagenomes</taxon>
    </lineage>
</organism>
<evidence type="ECO:0000313" key="1">
    <source>
        <dbReference type="EMBL" id="GAI22097.1"/>
    </source>
</evidence>
<proteinExistence type="predicted"/>
<dbReference type="AlphaFoldDB" id="X1LRV5"/>
<sequence length="90" mass="10212">MARYFAEAGWNDITLAFPVNIREALQINELAGKIKLNLLFIHEETVEFLDQHLENQIGGFIKIDTGYHRSGIPATDKKHVKKFSRVAGES</sequence>
<dbReference type="InterPro" id="IPR029066">
    <property type="entry name" value="PLP-binding_barrel"/>
</dbReference>
<reference evidence="1" key="1">
    <citation type="journal article" date="2014" name="Front. Microbiol.">
        <title>High frequency of phylogenetically diverse reductive dehalogenase-homologous genes in deep subseafloor sedimentary metagenomes.</title>
        <authorList>
            <person name="Kawai M."/>
            <person name="Futagami T."/>
            <person name="Toyoda A."/>
            <person name="Takaki Y."/>
            <person name="Nishi S."/>
            <person name="Hori S."/>
            <person name="Arai W."/>
            <person name="Tsubouchi T."/>
            <person name="Morono Y."/>
            <person name="Uchiyama I."/>
            <person name="Ito T."/>
            <person name="Fujiyama A."/>
            <person name="Inagaki F."/>
            <person name="Takami H."/>
        </authorList>
    </citation>
    <scope>NUCLEOTIDE SEQUENCE</scope>
    <source>
        <strain evidence="1">Expedition CK06-06</strain>
    </source>
</reference>
<gene>
    <name evidence="1" type="ORF">S06H3_25520</name>
</gene>
<name>X1LRV5_9ZZZZ</name>
<dbReference type="EMBL" id="BARV01014697">
    <property type="protein sequence ID" value="GAI22097.1"/>
    <property type="molecule type" value="Genomic_DNA"/>
</dbReference>
<dbReference type="Gene3D" id="3.20.20.10">
    <property type="entry name" value="Alanine racemase"/>
    <property type="match status" value="1"/>
</dbReference>
<protein>
    <submittedName>
        <fullName evidence="1">Uncharacterized protein</fullName>
    </submittedName>
</protein>